<dbReference type="InterPro" id="IPR050488">
    <property type="entry name" value="Ig_Fc_receptor"/>
</dbReference>
<organism evidence="6 7">
    <name type="scientific">Nothobranchius furzeri</name>
    <name type="common">Turquoise killifish</name>
    <dbReference type="NCBI Taxonomy" id="105023"/>
    <lineage>
        <taxon>Eukaryota</taxon>
        <taxon>Metazoa</taxon>
        <taxon>Chordata</taxon>
        <taxon>Craniata</taxon>
        <taxon>Vertebrata</taxon>
        <taxon>Euteleostomi</taxon>
        <taxon>Actinopterygii</taxon>
        <taxon>Neopterygii</taxon>
        <taxon>Teleostei</taxon>
        <taxon>Neoteleostei</taxon>
        <taxon>Acanthomorphata</taxon>
        <taxon>Ovalentaria</taxon>
        <taxon>Atherinomorphae</taxon>
        <taxon>Cyprinodontiformes</taxon>
        <taxon>Nothobranchiidae</taxon>
        <taxon>Nothobranchius</taxon>
    </lineage>
</organism>
<comment type="caution">
    <text evidence="6">The sequence shown here is derived from an EMBL/GenBank/DDBJ whole genome shotgun (WGS) entry which is preliminary data.</text>
</comment>
<dbReference type="SUPFAM" id="SSF48726">
    <property type="entry name" value="Immunoglobulin"/>
    <property type="match status" value="1"/>
</dbReference>
<feature type="region of interest" description="Disordered" evidence="3">
    <location>
        <begin position="1"/>
        <end position="21"/>
    </location>
</feature>
<keyword evidence="4" id="KW-1133">Transmembrane helix</keyword>
<reference evidence="6" key="1">
    <citation type="submission" date="2020-03" db="EMBL/GenBank/DDBJ databases">
        <title>Intra-Species Differences in Population Size shape Life History and Genome Evolution.</title>
        <authorList>
            <person name="Willemsen D."/>
            <person name="Cui R."/>
            <person name="Valenzano D.R."/>
        </authorList>
    </citation>
    <scope>NUCLEOTIDE SEQUENCE</scope>
    <source>
        <strain evidence="6">GRZ</strain>
        <tissue evidence="6">Whole</tissue>
    </source>
</reference>
<sequence>MKSTKLTLFPSPSSDQLPPSLTLTPNSRQIFSMERFTLQCPDSVNSTGWGLKHFLPGRLGPEPKTCSPLEGAVSEGESKQCVFIAASGNGGLYWCEGSQGRSSAVNITVSYGNIVLKAPSTPVYEGYEVVLYCQYRGVHQMEAIFFKDGEAINSPNNSTILTIKNVTQKHEGFYSCASTDGKMQSPESWISVSPYRGNFTSKEETAISGWWKWIIVPCVVLLLLIPPSAWLVQRFRYQMFCPQSCWVFTKEAIPVVPAPATKQDATEVQWDLSWMEMSSLLDKQLCPGT</sequence>
<dbReference type="PANTHER" id="PTHR11481">
    <property type="entry name" value="IMMUNOGLOBULIN FC RECEPTOR"/>
    <property type="match status" value="1"/>
</dbReference>
<dbReference type="PROSITE" id="PS50835">
    <property type="entry name" value="IG_LIKE"/>
    <property type="match status" value="1"/>
</dbReference>
<keyword evidence="2" id="KW-1015">Disulfide bond</keyword>
<proteinExistence type="predicted"/>
<evidence type="ECO:0000259" key="5">
    <source>
        <dbReference type="PROSITE" id="PS50835"/>
    </source>
</evidence>
<evidence type="ECO:0000256" key="3">
    <source>
        <dbReference type="SAM" id="MobiDB-lite"/>
    </source>
</evidence>
<dbReference type="Gene3D" id="2.60.40.10">
    <property type="entry name" value="Immunoglobulins"/>
    <property type="match status" value="2"/>
</dbReference>
<feature type="compositionally biased region" description="Low complexity" evidence="3">
    <location>
        <begin position="8"/>
        <end position="21"/>
    </location>
</feature>
<evidence type="ECO:0000313" key="6">
    <source>
        <dbReference type="EMBL" id="KAF7203303.1"/>
    </source>
</evidence>
<keyword evidence="4" id="KW-0472">Membrane</keyword>
<dbReference type="PANTHER" id="PTHR11481:SF64">
    <property type="entry name" value="FC RECEPTOR-LIKE PROTEIN 4"/>
    <property type="match status" value="1"/>
</dbReference>
<protein>
    <submittedName>
        <fullName evidence="6">LOC107393409-like protein</fullName>
    </submittedName>
</protein>
<dbReference type="GO" id="GO:0009897">
    <property type="term" value="C:external side of plasma membrane"/>
    <property type="evidence" value="ECO:0007669"/>
    <property type="project" value="TreeGrafter"/>
</dbReference>
<dbReference type="Pfam" id="PF13927">
    <property type="entry name" value="Ig_3"/>
    <property type="match status" value="1"/>
</dbReference>
<dbReference type="GO" id="GO:0007166">
    <property type="term" value="P:cell surface receptor signaling pathway"/>
    <property type="evidence" value="ECO:0007669"/>
    <property type="project" value="TreeGrafter"/>
</dbReference>
<dbReference type="InterPro" id="IPR007110">
    <property type="entry name" value="Ig-like_dom"/>
</dbReference>
<name>A0A9D3BDK0_NOTFU</name>
<dbReference type="InterPro" id="IPR013783">
    <property type="entry name" value="Ig-like_fold"/>
</dbReference>
<dbReference type="Proteomes" id="UP000822369">
    <property type="component" value="Chromosome 17"/>
</dbReference>
<accession>A0A9D3BDK0</accession>
<evidence type="ECO:0000256" key="1">
    <source>
        <dbReference type="ARBA" id="ARBA00022729"/>
    </source>
</evidence>
<dbReference type="KEGG" id="nfu:107393409"/>
<dbReference type="OMA" id="VTEVQWD"/>
<dbReference type="EMBL" id="JAAVVJ010000017">
    <property type="protein sequence ID" value="KAF7203303.1"/>
    <property type="molecule type" value="Genomic_DNA"/>
</dbReference>
<keyword evidence="4" id="KW-0812">Transmembrane</keyword>
<keyword evidence="1" id="KW-0732">Signal</keyword>
<evidence type="ECO:0000256" key="4">
    <source>
        <dbReference type="SAM" id="Phobius"/>
    </source>
</evidence>
<gene>
    <name evidence="6" type="ORF">G4P62_016331</name>
</gene>
<dbReference type="AlphaFoldDB" id="A0A9D3BDK0"/>
<dbReference type="GO" id="GO:0006955">
    <property type="term" value="P:immune response"/>
    <property type="evidence" value="ECO:0007669"/>
    <property type="project" value="TreeGrafter"/>
</dbReference>
<evidence type="ECO:0000313" key="7">
    <source>
        <dbReference type="Proteomes" id="UP000822369"/>
    </source>
</evidence>
<feature type="transmembrane region" description="Helical" evidence="4">
    <location>
        <begin position="210"/>
        <end position="232"/>
    </location>
</feature>
<feature type="domain" description="Ig-like" evidence="5">
    <location>
        <begin position="112"/>
        <end position="193"/>
    </location>
</feature>
<dbReference type="GO" id="GO:0004888">
    <property type="term" value="F:transmembrane signaling receptor activity"/>
    <property type="evidence" value="ECO:0007669"/>
    <property type="project" value="TreeGrafter"/>
</dbReference>
<evidence type="ECO:0000256" key="2">
    <source>
        <dbReference type="ARBA" id="ARBA00023157"/>
    </source>
</evidence>
<dbReference type="InterPro" id="IPR036179">
    <property type="entry name" value="Ig-like_dom_sf"/>
</dbReference>
<dbReference type="SMART" id="SM00409">
    <property type="entry name" value="IG"/>
    <property type="match status" value="1"/>
</dbReference>
<dbReference type="InterPro" id="IPR003599">
    <property type="entry name" value="Ig_sub"/>
</dbReference>